<evidence type="ECO:0000313" key="2">
    <source>
        <dbReference type="EMBL" id="ERN05277.1"/>
    </source>
</evidence>
<sequence length="58" mass="6516">MVNHRRSYPRKNPSPFNGDPTLLRVIPSPFNGVCESHNRKQQSIASSMVVQLTSTVHV</sequence>
<dbReference type="Gramene" id="ERN05277">
    <property type="protein sequence ID" value="ERN05277"/>
    <property type="gene ID" value="AMTR_s00007p00135730"/>
</dbReference>
<proteinExistence type="predicted"/>
<dbReference type="AlphaFoldDB" id="W1P5Z3"/>
<evidence type="ECO:0000256" key="1">
    <source>
        <dbReference type="SAM" id="MobiDB-lite"/>
    </source>
</evidence>
<feature type="region of interest" description="Disordered" evidence="1">
    <location>
        <begin position="1"/>
        <end position="21"/>
    </location>
</feature>
<gene>
    <name evidence="2" type="ORF">AMTR_s00007p00135730</name>
</gene>
<name>W1P5Z3_AMBTC</name>
<organism evidence="2 3">
    <name type="scientific">Amborella trichopoda</name>
    <dbReference type="NCBI Taxonomy" id="13333"/>
    <lineage>
        <taxon>Eukaryota</taxon>
        <taxon>Viridiplantae</taxon>
        <taxon>Streptophyta</taxon>
        <taxon>Embryophyta</taxon>
        <taxon>Tracheophyta</taxon>
        <taxon>Spermatophyta</taxon>
        <taxon>Magnoliopsida</taxon>
        <taxon>Amborellales</taxon>
        <taxon>Amborellaceae</taxon>
        <taxon>Amborella</taxon>
    </lineage>
</organism>
<evidence type="ECO:0000313" key="3">
    <source>
        <dbReference type="Proteomes" id="UP000017836"/>
    </source>
</evidence>
<protein>
    <submittedName>
        <fullName evidence="2">Uncharacterized protein</fullName>
    </submittedName>
</protein>
<keyword evidence="3" id="KW-1185">Reference proteome</keyword>
<dbReference type="Proteomes" id="UP000017836">
    <property type="component" value="Unassembled WGS sequence"/>
</dbReference>
<dbReference type="EMBL" id="KI394011">
    <property type="protein sequence ID" value="ERN05277.1"/>
    <property type="molecule type" value="Genomic_DNA"/>
</dbReference>
<reference evidence="3" key="1">
    <citation type="journal article" date="2013" name="Science">
        <title>The Amborella genome and the evolution of flowering plants.</title>
        <authorList>
            <consortium name="Amborella Genome Project"/>
        </authorList>
    </citation>
    <scope>NUCLEOTIDE SEQUENCE [LARGE SCALE GENOMIC DNA]</scope>
</reference>
<accession>W1P5Z3</accession>
<dbReference type="HOGENOM" id="CLU_2981724_0_0_1"/>